<dbReference type="PRINTS" id="PR00625">
    <property type="entry name" value="JDOMAIN"/>
</dbReference>
<keyword evidence="3" id="KW-1185">Reference proteome</keyword>
<dbReference type="InterPro" id="IPR001623">
    <property type="entry name" value="DnaJ_domain"/>
</dbReference>
<dbReference type="SUPFAM" id="SSF46565">
    <property type="entry name" value="Chaperone J-domain"/>
    <property type="match status" value="1"/>
</dbReference>
<sequence>MTLASPIIFHSLINCKKCVSYGCQSLYKSVACIHSFGRQSATMKHKQISKISEYYSLLDVDKDCTEDELRDAYLKKVKVYHPDTKTANGDANKFAQIQEAYKTAMAHKRSAAVHEEEAKKAENQHVVEHTVPQHRQYLTFEGVGFGSPSKRERQYKQVRVAQAAESVYEHRKLKYGSNESALLTKDKVEARKIKISNLIDRVVDDMIRESMQKGDFDNLSGYGKPLDRSDYNPFIDLTTHNINKIMANNGFKPEWIMLSKEIRDSICTAREKLAVLREQLGPPPYSEESEVRWNFHIDKFKNQVEEINQMINKYNFIVPFMERQMVHYNVGQIIQDISDGGHVKYLPTDKHGQPLDATQLAPLPKIAAEQIKINWKEVWCNIRDVFTVR</sequence>
<dbReference type="AlphaFoldDB" id="A0AAV2HW66"/>
<organism evidence="2 3">
    <name type="scientific">Lymnaea stagnalis</name>
    <name type="common">Great pond snail</name>
    <name type="synonym">Helix stagnalis</name>
    <dbReference type="NCBI Taxonomy" id="6523"/>
    <lineage>
        <taxon>Eukaryota</taxon>
        <taxon>Metazoa</taxon>
        <taxon>Spiralia</taxon>
        <taxon>Lophotrochozoa</taxon>
        <taxon>Mollusca</taxon>
        <taxon>Gastropoda</taxon>
        <taxon>Heterobranchia</taxon>
        <taxon>Euthyneura</taxon>
        <taxon>Panpulmonata</taxon>
        <taxon>Hygrophila</taxon>
        <taxon>Lymnaeoidea</taxon>
        <taxon>Lymnaeidae</taxon>
        <taxon>Lymnaea</taxon>
    </lineage>
</organism>
<evidence type="ECO:0000313" key="3">
    <source>
        <dbReference type="Proteomes" id="UP001497497"/>
    </source>
</evidence>
<evidence type="ECO:0000313" key="2">
    <source>
        <dbReference type="EMBL" id="CAL1538346.1"/>
    </source>
</evidence>
<reference evidence="2 3" key="1">
    <citation type="submission" date="2024-04" db="EMBL/GenBank/DDBJ databases">
        <authorList>
            <consortium name="Genoscope - CEA"/>
            <person name="William W."/>
        </authorList>
    </citation>
    <scope>NUCLEOTIDE SEQUENCE [LARGE SCALE GENOMIC DNA]</scope>
</reference>
<proteinExistence type="predicted"/>
<dbReference type="InterPro" id="IPR052573">
    <property type="entry name" value="DnaJ_C_subfamily_28"/>
</dbReference>
<evidence type="ECO:0000259" key="1">
    <source>
        <dbReference type="PROSITE" id="PS50076"/>
    </source>
</evidence>
<dbReference type="Gene3D" id="1.10.287.110">
    <property type="entry name" value="DnaJ domain"/>
    <property type="match status" value="1"/>
</dbReference>
<dbReference type="InterPro" id="IPR036869">
    <property type="entry name" value="J_dom_sf"/>
</dbReference>
<dbReference type="PANTHER" id="PTHR39158">
    <property type="entry name" value="OS08G0560600 PROTEIN"/>
    <property type="match status" value="1"/>
</dbReference>
<comment type="caution">
    <text evidence="2">The sequence shown here is derived from an EMBL/GenBank/DDBJ whole genome shotgun (WGS) entry which is preliminary data.</text>
</comment>
<dbReference type="InterPro" id="IPR018961">
    <property type="entry name" value="DnaJ_homolog_subfam-C_membr-28"/>
</dbReference>
<feature type="domain" description="J" evidence="1">
    <location>
        <begin position="53"/>
        <end position="118"/>
    </location>
</feature>
<dbReference type="Pfam" id="PF00226">
    <property type="entry name" value="DnaJ"/>
    <property type="match status" value="1"/>
</dbReference>
<dbReference type="SMART" id="SM00271">
    <property type="entry name" value="DnaJ"/>
    <property type="match status" value="1"/>
</dbReference>
<dbReference type="Pfam" id="PF09350">
    <property type="entry name" value="DJC28_CD"/>
    <property type="match status" value="1"/>
</dbReference>
<dbReference type="PROSITE" id="PS50076">
    <property type="entry name" value="DNAJ_2"/>
    <property type="match status" value="1"/>
</dbReference>
<name>A0AAV2HW66_LYMST</name>
<protein>
    <recommendedName>
        <fullName evidence="1">J domain-containing protein</fullName>
    </recommendedName>
</protein>
<dbReference type="PANTHER" id="PTHR39158:SF1">
    <property type="entry name" value="DNAJ HOMOLOG SUBFAMILY C MEMBER 28"/>
    <property type="match status" value="1"/>
</dbReference>
<gene>
    <name evidence="2" type="ORF">GSLYS_00012167001</name>
</gene>
<accession>A0AAV2HW66</accession>
<dbReference type="EMBL" id="CAXITT010000295">
    <property type="protein sequence ID" value="CAL1538346.1"/>
    <property type="molecule type" value="Genomic_DNA"/>
</dbReference>
<dbReference type="Proteomes" id="UP001497497">
    <property type="component" value="Unassembled WGS sequence"/>
</dbReference>
<dbReference type="CDD" id="cd06257">
    <property type="entry name" value="DnaJ"/>
    <property type="match status" value="1"/>
</dbReference>